<keyword evidence="9" id="KW-1133">Transmembrane helix</keyword>
<keyword evidence="8 16" id="KW-0735">Signal-anchor</keyword>
<evidence type="ECO:0000256" key="13">
    <source>
        <dbReference type="ARBA" id="ARBA00038949"/>
    </source>
</evidence>
<evidence type="ECO:0000256" key="16">
    <source>
        <dbReference type="RuleBase" id="RU368119"/>
    </source>
</evidence>
<evidence type="ECO:0000256" key="4">
    <source>
        <dbReference type="ARBA" id="ARBA00022676"/>
    </source>
</evidence>
<dbReference type="InterPro" id="IPR029044">
    <property type="entry name" value="Nucleotide-diphossugar_trans"/>
</dbReference>
<reference evidence="17 18" key="1">
    <citation type="journal article" date="2014" name="Nat. Commun.">
        <title>Klebsormidium flaccidum genome reveals primary factors for plant terrestrial adaptation.</title>
        <authorList>
            <person name="Hori K."/>
            <person name="Maruyama F."/>
            <person name="Fujisawa T."/>
            <person name="Togashi T."/>
            <person name="Yamamoto N."/>
            <person name="Seo M."/>
            <person name="Sato S."/>
            <person name="Yamada T."/>
            <person name="Mori H."/>
            <person name="Tajima N."/>
            <person name="Moriyama T."/>
            <person name="Ikeuchi M."/>
            <person name="Watanabe M."/>
            <person name="Wada H."/>
            <person name="Kobayashi K."/>
            <person name="Saito M."/>
            <person name="Masuda T."/>
            <person name="Sasaki-Sekimoto Y."/>
            <person name="Mashiguchi K."/>
            <person name="Awai K."/>
            <person name="Shimojima M."/>
            <person name="Masuda S."/>
            <person name="Iwai M."/>
            <person name="Nobusawa T."/>
            <person name="Narise T."/>
            <person name="Kondo S."/>
            <person name="Saito H."/>
            <person name="Sato R."/>
            <person name="Murakawa M."/>
            <person name="Ihara Y."/>
            <person name="Oshima-Yamada Y."/>
            <person name="Ohtaka K."/>
            <person name="Satoh M."/>
            <person name="Sonobe K."/>
            <person name="Ishii M."/>
            <person name="Ohtani R."/>
            <person name="Kanamori-Sato M."/>
            <person name="Honoki R."/>
            <person name="Miyazaki D."/>
            <person name="Mochizuki H."/>
            <person name="Umetsu J."/>
            <person name="Higashi K."/>
            <person name="Shibata D."/>
            <person name="Kamiya Y."/>
            <person name="Sato N."/>
            <person name="Nakamura Y."/>
            <person name="Tabata S."/>
            <person name="Ida S."/>
            <person name="Kurokawa K."/>
            <person name="Ohta H."/>
        </authorList>
    </citation>
    <scope>NUCLEOTIDE SEQUENCE [LARGE SCALE GENOMIC DNA]</scope>
    <source>
        <strain evidence="17 18">NIES-2285</strain>
    </source>
</reference>
<comment type="function">
    <text evidence="16">Initiates complex N-linked carbohydrate formation. Essential for the conversion of high-mannose to hybrid and complex N-glycans.</text>
</comment>
<dbReference type="GO" id="GO:0030145">
    <property type="term" value="F:manganese ion binding"/>
    <property type="evidence" value="ECO:0007669"/>
    <property type="project" value="UniProtKB-UniRule"/>
</dbReference>
<dbReference type="PANTHER" id="PTHR10468">
    <property type="entry name" value="PROTEIN O-LINKED-MANNOSE BETA-1,2-N-ACETYLGLUCOSAMINYLTRANSFERASE 1/ALPHA-1,3-MANNOSYL-GLYCOPROTEIN 2-BETA-N-ACETYLGLUCOSAMINYLTRANSFERASE"/>
    <property type="match status" value="1"/>
</dbReference>
<evidence type="ECO:0000256" key="7">
    <source>
        <dbReference type="ARBA" id="ARBA00022723"/>
    </source>
</evidence>
<comment type="catalytic activity">
    <reaction evidence="15 16">
        <text>N(4)-(alpha-D-Man-(1-&gt;3)-[alpha-D-Man-(1-&gt;3)-[alpha-D-Man-(1-&gt;6)]-alpha-D-Man-(1-&gt;6)]-beta-D-Man-(1-&gt;4)-beta-D-GlcNAc-(1-&gt;4)-beta-D-GlcNAc)-L-asparaginyl-[protein] (N-glucan mannose isomer 5A1,2) + UDP-N-acetyl-alpha-D-glucosamine = N(4)-{beta-D-GlcNAc-(1-&gt;2)-alpha-D-Man-(1-&gt;3)-[alpha-D-Man-(1-&gt;3)-[alpha-D-Man-(1-&gt;6)]-alpha-D-Man-(1-&gt;6)]-beta-D-Man-(1-&gt;4)-beta-D-GlcNAc-(1-&gt;4)-beta-D-GlcNAc}-L-asparaginyl-[protein] + UDP + H(+)</text>
        <dbReference type="Rhea" id="RHEA:11456"/>
        <dbReference type="Rhea" id="RHEA-COMP:14367"/>
        <dbReference type="Rhea" id="RHEA-COMP:14368"/>
        <dbReference type="ChEBI" id="CHEBI:15378"/>
        <dbReference type="ChEBI" id="CHEBI:57705"/>
        <dbReference type="ChEBI" id="CHEBI:58223"/>
        <dbReference type="ChEBI" id="CHEBI:59087"/>
        <dbReference type="ChEBI" id="CHEBI:60625"/>
        <dbReference type="EC" id="2.4.1.101"/>
    </reaction>
</comment>
<evidence type="ECO:0000256" key="12">
    <source>
        <dbReference type="ARBA" id="ARBA00023211"/>
    </source>
</evidence>
<dbReference type="GO" id="GO:0003827">
    <property type="term" value="F:alpha-1,3-mannosylglycoprotein 2-beta-N-acetylglucosaminyltransferase activity"/>
    <property type="evidence" value="ECO:0000318"/>
    <property type="project" value="GO_Central"/>
</dbReference>
<comment type="similarity">
    <text evidence="3 16">Belongs to the glycosyltransferase 13 family.</text>
</comment>
<sequence length="404" mass="46549">MARTVTYVQFALALALFMFALVQFELWNLKSSNVGQASVGRKLKAQIRLPDSKLTPEPNKLKALEKEAPIAAVVVVACNRPDYLERTIQGILKFHTSSSKFPLFISQDGTNAEVKAVAQKYAHFEHFQHIESQPPQMEAGHPQSWLSYYRIADHYKYVFTRIFEERKFQRIIILEDDMEVAVDFFDYFEALAPILDRDESLYAVSSWNDNGQKQFVHDPEAVYRSDFFPGLGWMMPRRMWAELGPKWPKAFWDDWMRLKDVRNGRQTIFPEICRNYNFGEHGSSLGQYFEQYLRPIRLNTEPVDWSQKDLTYLERDRYPAFFERLTSAATVIPADRAGAAAAAEAGDVLVEYDGESEPAFKDVARHFGIFEDWKDGVPRTAFQGAVTFRLGGPRRVIIAPRKSS</sequence>
<dbReference type="Proteomes" id="UP000054558">
    <property type="component" value="Unassembled WGS sequence"/>
</dbReference>
<comment type="cofactor">
    <cofactor evidence="16">
        <name>Mn(2+)</name>
        <dbReference type="ChEBI" id="CHEBI:29035"/>
    </cofactor>
    <text evidence="16">The cofactor is mostly bound to the substrate.</text>
</comment>
<gene>
    <name evidence="17" type="ORF">KFL_000240300</name>
</gene>
<protein>
    <recommendedName>
        <fullName evidence="13 16">Alpha-1,3-mannosyl-glycoprotein 2-beta-N-acetylglucosaminyltransferase</fullName>
        <shortName evidence="16">GNT-I</shortName>
        <shortName evidence="16">GlcNAc-T I</shortName>
        <ecNumber evidence="13 16">2.4.1.101</ecNumber>
    </recommendedName>
    <alternativeName>
        <fullName evidence="14 16">N-glycosyl-oligosaccharide-glycoprotein N-acetylglucosaminyltransferase I</fullName>
    </alternativeName>
</protein>
<dbReference type="FunFam" id="3.90.550.10:FF:000090">
    <property type="entry name" value="Alpha-1,3-mannosyl-glycoprotein 2-beta-N-acetylglucosaminyltransferase"/>
    <property type="match status" value="1"/>
</dbReference>
<dbReference type="STRING" id="105231.A0A1Y1HPG7"/>
<dbReference type="EMBL" id="DF236973">
    <property type="protein sequence ID" value="GAQ79099.1"/>
    <property type="molecule type" value="Genomic_DNA"/>
</dbReference>
<evidence type="ECO:0000256" key="11">
    <source>
        <dbReference type="ARBA" id="ARBA00023136"/>
    </source>
</evidence>
<evidence type="ECO:0000313" key="18">
    <source>
        <dbReference type="Proteomes" id="UP000054558"/>
    </source>
</evidence>
<dbReference type="PANTHER" id="PTHR10468:SF0">
    <property type="entry name" value="ALPHA-1,3-MANNOSYL-GLYCOPROTEIN 2-BETA-N-ACETYLGLUCOSAMINYLTRANSFERASE"/>
    <property type="match status" value="1"/>
</dbReference>
<organism evidence="17 18">
    <name type="scientific">Klebsormidium nitens</name>
    <name type="common">Green alga</name>
    <name type="synonym">Ulothrix nitens</name>
    <dbReference type="NCBI Taxonomy" id="105231"/>
    <lineage>
        <taxon>Eukaryota</taxon>
        <taxon>Viridiplantae</taxon>
        <taxon>Streptophyta</taxon>
        <taxon>Klebsormidiophyceae</taxon>
        <taxon>Klebsormidiales</taxon>
        <taxon>Klebsormidiaceae</taxon>
        <taxon>Klebsormidium</taxon>
    </lineage>
</organism>
<dbReference type="InterPro" id="IPR052261">
    <property type="entry name" value="Glycosyltransferase_13"/>
</dbReference>
<evidence type="ECO:0000256" key="2">
    <source>
        <dbReference type="ARBA" id="ARBA00004922"/>
    </source>
</evidence>
<dbReference type="GO" id="GO:0000139">
    <property type="term" value="C:Golgi membrane"/>
    <property type="evidence" value="ECO:0007669"/>
    <property type="project" value="UniProtKB-SubCell"/>
</dbReference>
<evidence type="ECO:0000256" key="3">
    <source>
        <dbReference type="ARBA" id="ARBA00006492"/>
    </source>
</evidence>
<dbReference type="UniPathway" id="UPA00378"/>
<name>A0A1Y1HPG7_KLENI</name>
<evidence type="ECO:0000256" key="9">
    <source>
        <dbReference type="ARBA" id="ARBA00022989"/>
    </source>
</evidence>
<comment type="subcellular location">
    <subcellularLocation>
        <location evidence="1 16">Golgi apparatus membrane</location>
        <topology evidence="1 16">Single-pass type II membrane protein</topology>
    </subcellularLocation>
</comment>
<evidence type="ECO:0000256" key="5">
    <source>
        <dbReference type="ARBA" id="ARBA00022679"/>
    </source>
</evidence>
<keyword evidence="7 16" id="KW-0479">Metal-binding</keyword>
<evidence type="ECO:0000256" key="8">
    <source>
        <dbReference type="ARBA" id="ARBA00022968"/>
    </source>
</evidence>
<keyword evidence="4 16" id="KW-0328">Glycosyltransferase</keyword>
<dbReference type="OrthoDB" id="440755at2759"/>
<dbReference type="AlphaFoldDB" id="A0A1Y1HPG7"/>
<evidence type="ECO:0000256" key="15">
    <source>
        <dbReference type="ARBA" id="ARBA00049421"/>
    </source>
</evidence>
<evidence type="ECO:0000256" key="1">
    <source>
        <dbReference type="ARBA" id="ARBA00004323"/>
    </source>
</evidence>
<accession>A0A1Y1HPG7</accession>
<keyword evidence="5 17" id="KW-0808">Transferase</keyword>
<keyword evidence="6" id="KW-0812">Transmembrane</keyword>
<dbReference type="InterPro" id="IPR004139">
    <property type="entry name" value="Glyco_trans_13"/>
</dbReference>
<dbReference type="OMA" id="KGYDLSW"/>
<proteinExistence type="inferred from homology"/>
<keyword evidence="12 16" id="KW-0464">Manganese</keyword>
<dbReference type="GO" id="GO:0005794">
    <property type="term" value="C:Golgi apparatus"/>
    <property type="evidence" value="ECO:0000318"/>
    <property type="project" value="GO_Central"/>
</dbReference>
<keyword evidence="18" id="KW-1185">Reference proteome</keyword>
<dbReference type="Gene3D" id="3.90.550.10">
    <property type="entry name" value="Spore Coat Polysaccharide Biosynthesis Protein SpsA, Chain A"/>
    <property type="match status" value="1"/>
</dbReference>
<evidence type="ECO:0000256" key="14">
    <source>
        <dbReference type="ARBA" id="ARBA00041712"/>
    </source>
</evidence>
<keyword evidence="11" id="KW-0472">Membrane</keyword>
<evidence type="ECO:0000256" key="10">
    <source>
        <dbReference type="ARBA" id="ARBA00023034"/>
    </source>
</evidence>
<dbReference type="Gene3D" id="3.10.180.20">
    <property type="entry name" value="N-Acetylglucosaminyltransferase I, Domain 2"/>
    <property type="match status" value="1"/>
</dbReference>
<evidence type="ECO:0000256" key="6">
    <source>
        <dbReference type="ARBA" id="ARBA00022692"/>
    </source>
</evidence>
<dbReference type="SUPFAM" id="SSF53448">
    <property type="entry name" value="Nucleotide-diphospho-sugar transferases"/>
    <property type="match status" value="1"/>
</dbReference>
<dbReference type="EC" id="2.4.1.101" evidence="13 16"/>
<dbReference type="Pfam" id="PF03071">
    <property type="entry name" value="GNT-I"/>
    <property type="match status" value="1"/>
</dbReference>
<comment type="pathway">
    <text evidence="2 16">Protein modification; protein glycosylation.</text>
</comment>
<evidence type="ECO:0000313" key="17">
    <source>
        <dbReference type="EMBL" id="GAQ79099.1"/>
    </source>
</evidence>
<keyword evidence="10 16" id="KW-0333">Golgi apparatus</keyword>